<feature type="domain" description="DUF7081" evidence="1">
    <location>
        <begin position="32"/>
        <end position="113"/>
    </location>
</feature>
<organism evidence="2 3">
    <name type="scientific">Solanum bulbocastanum</name>
    <name type="common">Wild potato</name>
    <dbReference type="NCBI Taxonomy" id="147425"/>
    <lineage>
        <taxon>Eukaryota</taxon>
        <taxon>Viridiplantae</taxon>
        <taxon>Streptophyta</taxon>
        <taxon>Embryophyta</taxon>
        <taxon>Tracheophyta</taxon>
        <taxon>Spermatophyta</taxon>
        <taxon>Magnoliopsida</taxon>
        <taxon>eudicotyledons</taxon>
        <taxon>Gunneridae</taxon>
        <taxon>Pentapetalae</taxon>
        <taxon>asterids</taxon>
        <taxon>lamiids</taxon>
        <taxon>Solanales</taxon>
        <taxon>Solanaceae</taxon>
        <taxon>Solanoideae</taxon>
        <taxon>Solaneae</taxon>
        <taxon>Solanum</taxon>
    </lineage>
</organism>
<dbReference type="Pfam" id="PF23299">
    <property type="entry name" value="DUF7081"/>
    <property type="match status" value="1"/>
</dbReference>
<evidence type="ECO:0000313" key="3">
    <source>
        <dbReference type="Proteomes" id="UP001371456"/>
    </source>
</evidence>
<dbReference type="InterPro" id="IPR055508">
    <property type="entry name" value="DUF7081"/>
</dbReference>
<dbReference type="AlphaFoldDB" id="A0AAN8YCV7"/>
<evidence type="ECO:0000259" key="1">
    <source>
        <dbReference type="Pfam" id="PF23299"/>
    </source>
</evidence>
<sequence>MSAKEEVEESRALVEYNGSASRINDIGLQVYPVSEYDSGEGLPYSPVDWPNAGDKWGWRAGKKATGLGTYKDKYLHLPKRFQALKDGKKYVFRSKISVKKYLQSEYLDIDFDSDMKERSTTSSGTKMQSLLADSPIRAITLSLVFAKTVVVSFAVNLSVWTMMVGGSISLDARYLC</sequence>
<keyword evidence="3" id="KW-1185">Reference proteome</keyword>
<accession>A0AAN8YCV7</accession>
<protein>
    <recommendedName>
        <fullName evidence="1">DUF7081 domain-containing protein</fullName>
    </recommendedName>
</protein>
<proteinExistence type="predicted"/>
<dbReference type="PANTHER" id="PTHR33345:SF2">
    <property type="entry name" value="OBERON-LIKE PHD FINGER DOMAIN-CONTAINING PROTEIN"/>
    <property type="match status" value="1"/>
</dbReference>
<comment type="caution">
    <text evidence="2">The sequence shown here is derived from an EMBL/GenBank/DDBJ whole genome shotgun (WGS) entry which is preliminary data.</text>
</comment>
<evidence type="ECO:0000313" key="2">
    <source>
        <dbReference type="EMBL" id="KAK6786926.1"/>
    </source>
</evidence>
<dbReference type="PANTHER" id="PTHR33345">
    <property type="entry name" value="ADAPTER PROTEIN, PUTATIVE-RELATED"/>
    <property type="match status" value="1"/>
</dbReference>
<gene>
    <name evidence="2" type="ORF">RDI58_015451</name>
</gene>
<name>A0AAN8YCV7_SOLBU</name>
<dbReference type="EMBL" id="JBANQN010000006">
    <property type="protein sequence ID" value="KAK6786926.1"/>
    <property type="molecule type" value="Genomic_DNA"/>
</dbReference>
<dbReference type="Proteomes" id="UP001371456">
    <property type="component" value="Unassembled WGS sequence"/>
</dbReference>
<reference evidence="2 3" key="1">
    <citation type="submission" date="2024-02" db="EMBL/GenBank/DDBJ databases">
        <title>de novo genome assembly of Solanum bulbocastanum strain 11H21.</title>
        <authorList>
            <person name="Hosaka A.J."/>
        </authorList>
    </citation>
    <scope>NUCLEOTIDE SEQUENCE [LARGE SCALE GENOMIC DNA]</scope>
    <source>
        <tissue evidence="2">Young leaves</tissue>
    </source>
</reference>